<feature type="region of interest" description="Disordered" evidence="1">
    <location>
        <begin position="1"/>
        <end position="85"/>
    </location>
</feature>
<evidence type="ECO:0000313" key="3">
    <source>
        <dbReference type="Proteomes" id="UP000027138"/>
    </source>
</evidence>
<evidence type="ECO:0000256" key="1">
    <source>
        <dbReference type="SAM" id="MobiDB-lite"/>
    </source>
</evidence>
<dbReference type="AlphaFoldDB" id="A0A067K678"/>
<proteinExistence type="predicted"/>
<accession>A0A067K678</accession>
<evidence type="ECO:0000313" key="2">
    <source>
        <dbReference type="EMBL" id="KDP27309.1"/>
    </source>
</evidence>
<organism evidence="2 3">
    <name type="scientific">Jatropha curcas</name>
    <name type="common">Barbados nut</name>
    <dbReference type="NCBI Taxonomy" id="180498"/>
    <lineage>
        <taxon>Eukaryota</taxon>
        <taxon>Viridiplantae</taxon>
        <taxon>Streptophyta</taxon>
        <taxon>Embryophyta</taxon>
        <taxon>Tracheophyta</taxon>
        <taxon>Spermatophyta</taxon>
        <taxon>Magnoliopsida</taxon>
        <taxon>eudicotyledons</taxon>
        <taxon>Gunneridae</taxon>
        <taxon>Pentapetalae</taxon>
        <taxon>rosids</taxon>
        <taxon>fabids</taxon>
        <taxon>Malpighiales</taxon>
        <taxon>Euphorbiaceae</taxon>
        <taxon>Crotonoideae</taxon>
        <taxon>Jatropheae</taxon>
        <taxon>Jatropha</taxon>
    </lineage>
</organism>
<reference evidence="2 3" key="1">
    <citation type="journal article" date="2014" name="PLoS ONE">
        <title>Global Analysis of Gene Expression Profiles in Physic Nut (Jatropha curcas L.) Seedlings Exposed to Salt Stress.</title>
        <authorList>
            <person name="Zhang L."/>
            <person name="Zhang C."/>
            <person name="Wu P."/>
            <person name="Chen Y."/>
            <person name="Li M."/>
            <person name="Jiang H."/>
            <person name="Wu G."/>
        </authorList>
    </citation>
    <scope>NUCLEOTIDE SEQUENCE [LARGE SCALE GENOMIC DNA]</scope>
    <source>
        <strain evidence="3">cv. GZQX0401</strain>
        <tissue evidence="2">Young leaves</tissue>
    </source>
</reference>
<sequence length="85" mass="10009">MSSDDWRRIDTKRQSRTEVAKSGGAAALTRTENRKRKGGRLATRWRLVESISGGRKQERKREREVERAGGRRKREEEEKKEKKKV</sequence>
<dbReference type="EMBL" id="KK914858">
    <property type="protein sequence ID" value="KDP27309.1"/>
    <property type="molecule type" value="Genomic_DNA"/>
</dbReference>
<feature type="compositionally biased region" description="Basic and acidic residues" evidence="1">
    <location>
        <begin position="1"/>
        <end position="19"/>
    </location>
</feature>
<gene>
    <name evidence="2" type="ORF">JCGZ_20297</name>
</gene>
<feature type="compositionally biased region" description="Basic and acidic residues" evidence="1">
    <location>
        <begin position="55"/>
        <end position="85"/>
    </location>
</feature>
<name>A0A067K678_JATCU</name>
<dbReference type="Proteomes" id="UP000027138">
    <property type="component" value="Unassembled WGS sequence"/>
</dbReference>
<keyword evidence="3" id="KW-1185">Reference proteome</keyword>
<protein>
    <submittedName>
        <fullName evidence="2">Uncharacterized protein</fullName>
    </submittedName>
</protein>